<evidence type="ECO:0000313" key="7">
    <source>
        <dbReference type="EMBL" id="ALG07025.1"/>
    </source>
</evidence>
<dbReference type="Gene3D" id="1.10.10.10">
    <property type="entry name" value="Winged helix-like DNA-binding domain superfamily/Winged helix DNA-binding domain"/>
    <property type="match status" value="1"/>
</dbReference>
<dbReference type="PANTHER" id="PTHR33164">
    <property type="entry name" value="TRANSCRIPTIONAL REGULATOR, MARR FAMILY"/>
    <property type="match status" value="1"/>
</dbReference>
<dbReference type="GO" id="GO:0005737">
    <property type="term" value="C:cytoplasm"/>
    <property type="evidence" value="ECO:0007669"/>
    <property type="project" value="UniProtKB-SubCell"/>
</dbReference>
<comment type="subcellular location">
    <subcellularLocation>
        <location evidence="1">Cytoplasm</location>
    </subcellularLocation>
</comment>
<dbReference type="GO" id="GO:0006950">
    <property type="term" value="P:response to stress"/>
    <property type="evidence" value="ECO:0007669"/>
    <property type="project" value="TreeGrafter"/>
</dbReference>
<evidence type="ECO:0000256" key="4">
    <source>
        <dbReference type="ARBA" id="ARBA00023125"/>
    </source>
</evidence>
<keyword evidence="2" id="KW-0963">Cytoplasm</keyword>
<dbReference type="InterPro" id="IPR055166">
    <property type="entry name" value="Transc_reg_Sar_Rot_HTH"/>
</dbReference>
<sequence length="145" mass="16220">MSESTPPPTVGELLCFDLYSTSRAVTAFYRPMLERTGLTYPQFLVLTLLWEQDKQTMGALAQRLDLEYNTVSPLVKRMVKAGLVTRVANPADERSVLVELTDEGTKLRWVSHEMTGQLGTALGMTDDEIAVLRKMLNRVRSGALE</sequence>
<reference evidence="7 8" key="1">
    <citation type="submission" date="2015-07" db="EMBL/GenBank/DDBJ databases">
        <title>Genome sequencing of Kibdelosporangium phytohabitans.</title>
        <authorList>
            <person name="Qin S."/>
            <person name="Xing K."/>
        </authorList>
    </citation>
    <scope>NUCLEOTIDE SEQUENCE [LARGE SCALE GENOMIC DNA]</scope>
    <source>
        <strain evidence="7 8">KLBMP1111</strain>
    </source>
</reference>
<dbReference type="STRING" id="860235.AOZ06_08865"/>
<dbReference type="InterPro" id="IPR000835">
    <property type="entry name" value="HTH_MarR-typ"/>
</dbReference>
<dbReference type="InterPro" id="IPR036388">
    <property type="entry name" value="WH-like_DNA-bd_sf"/>
</dbReference>
<evidence type="ECO:0000256" key="3">
    <source>
        <dbReference type="ARBA" id="ARBA00023015"/>
    </source>
</evidence>
<dbReference type="InterPro" id="IPR039422">
    <property type="entry name" value="MarR/SlyA-like"/>
</dbReference>
<accession>A0A0N9HXQ7</accession>
<gene>
    <name evidence="7" type="ORF">AOZ06_08865</name>
</gene>
<dbReference type="GO" id="GO:0003700">
    <property type="term" value="F:DNA-binding transcription factor activity"/>
    <property type="evidence" value="ECO:0007669"/>
    <property type="project" value="InterPro"/>
</dbReference>
<dbReference type="KEGG" id="kphy:AOZ06_08865"/>
<dbReference type="EMBL" id="CP012752">
    <property type="protein sequence ID" value="ALG07025.1"/>
    <property type="molecule type" value="Genomic_DNA"/>
</dbReference>
<feature type="domain" description="HTH marR-type" evidence="6">
    <location>
        <begin position="11"/>
        <end position="141"/>
    </location>
</feature>
<proteinExistence type="predicted"/>
<protein>
    <recommendedName>
        <fullName evidence="6">HTH marR-type domain-containing protein</fullName>
    </recommendedName>
</protein>
<name>A0A0N9HXQ7_9PSEU</name>
<dbReference type="AlphaFoldDB" id="A0A0N9HXQ7"/>
<dbReference type="RefSeq" id="WP_054288996.1">
    <property type="nucleotide sequence ID" value="NZ_CP012752.1"/>
</dbReference>
<evidence type="ECO:0000256" key="5">
    <source>
        <dbReference type="ARBA" id="ARBA00023163"/>
    </source>
</evidence>
<evidence type="ECO:0000259" key="6">
    <source>
        <dbReference type="PROSITE" id="PS50995"/>
    </source>
</evidence>
<dbReference type="PANTHER" id="PTHR33164:SF5">
    <property type="entry name" value="ORGANIC HYDROPEROXIDE RESISTANCE TRANSCRIPTIONAL REGULATOR"/>
    <property type="match status" value="1"/>
</dbReference>
<keyword evidence="8" id="KW-1185">Reference proteome</keyword>
<dbReference type="Proteomes" id="UP000063699">
    <property type="component" value="Chromosome"/>
</dbReference>
<dbReference type="Pfam" id="PF22381">
    <property type="entry name" value="Staph_reg_Sar_Rot"/>
    <property type="match status" value="1"/>
</dbReference>
<evidence type="ECO:0000256" key="1">
    <source>
        <dbReference type="ARBA" id="ARBA00004496"/>
    </source>
</evidence>
<dbReference type="PROSITE" id="PS50995">
    <property type="entry name" value="HTH_MARR_2"/>
    <property type="match status" value="1"/>
</dbReference>
<evidence type="ECO:0000313" key="8">
    <source>
        <dbReference type="Proteomes" id="UP000063699"/>
    </source>
</evidence>
<evidence type="ECO:0000256" key="2">
    <source>
        <dbReference type="ARBA" id="ARBA00022490"/>
    </source>
</evidence>
<dbReference type="SUPFAM" id="SSF46785">
    <property type="entry name" value="Winged helix' DNA-binding domain"/>
    <property type="match status" value="1"/>
</dbReference>
<keyword evidence="3" id="KW-0805">Transcription regulation</keyword>
<keyword evidence="4" id="KW-0238">DNA-binding</keyword>
<dbReference type="InterPro" id="IPR036390">
    <property type="entry name" value="WH_DNA-bd_sf"/>
</dbReference>
<dbReference type="SMART" id="SM00347">
    <property type="entry name" value="HTH_MARR"/>
    <property type="match status" value="1"/>
</dbReference>
<organism evidence="7 8">
    <name type="scientific">Kibdelosporangium phytohabitans</name>
    <dbReference type="NCBI Taxonomy" id="860235"/>
    <lineage>
        <taxon>Bacteria</taxon>
        <taxon>Bacillati</taxon>
        <taxon>Actinomycetota</taxon>
        <taxon>Actinomycetes</taxon>
        <taxon>Pseudonocardiales</taxon>
        <taxon>Pseudonocardiaceae</taxon>
        <taxon>Kibdelosporangium</taxon>
    </lineage>
</organism>
<keyword evidence="5" id="KW-0804">Transcription</keyword>